<accession>A0A2C6KLT8</accession>
<evidence type="ECO:0000256" key="1">
    <source>
        <dbReference type="SAM" id="Coils"/>
    </source>
</evidence>
<feature type="compositionally biased region" description="Polar residues" evidence="2">
    <location>
        <begin position="47"/>
        <end position="57"/>
    </location>
</feature>
<protein>
    <submittedName>
        <fullName evidence="3">Uncharacterized protein</fullName>
    </submittedName>
</protein>
<dbReference type="VEuPathDB" id="ToxoDB:CSUI_008721"/>
<dbReference type="Proteomes" id="UP000221165">
    <property type="component" value="Unassembled WGS sequence"/>
</dbReference>
<dbReference type="AlphaFoldDB" id="A0A2C6KLT8"/>
<dbReference type="GeneID" id="94432057"/>
<dbReference type="RefSeq" id="XP_067919183.1">
    <property type="nucleotide sequence ID" value="XM_068068846.1"/>
</dbReference>
<evidence type="ECO:0000256" key="2">
    <source>
        <dbReference type="SAM" id="MobiDB-lite"/>
    </source>
</evidence>
<sequence>MQHGDARFPCRGESSGRRSPHRCGWQVCAHSKVVDPERKLEEKASIQDASPSSIGQESLTCKQAPTSCCFSASFFSGPAAVASAEAAHADVSPERQRAPTSPANAHISVGPTQQSDRMSTAEELAEMLPSEPPTPSHHGGSLKPSAVPCRSSWLSGVSPVSDTSSSSHNGGNRTDPSSSGEHTRGNMPKTHPTALSEQLLHRDSAGRPSGAADRFPSSCSSFSSPPPTPMPLGDGGPDGPQQQQLGSEEQQPPLFREEYSHMAPAAYDSVDEDEVLRKAEKIIVQQRNRLEQLSSLLLRSENEKVAAHRATQEQIGRYVEENRKLRLHLDSMNGEVGAMNSVNCRNEKMIEHLTLSLAAAEKGISERDRLLAIAQ</sequence>
<gene>
    <name evidence="3" type="ORF">CSUI_008721</name>
</gene>
<proteinExistence type="predicted"/>
<feature type="region of interest" description="Disordered" evidence="2">
    <location>
        <begin position="34"/>
        <end position="57"/>
    </location>
</feature>
<feature type="non-terminal residue" evidence="3">
    <location>
        <position position="375"/>
    </location>
</feature>
<organism evidence="3 4">
    <name type="scientific">Cystoisospora suis</name>
    <dbReference type="NCBI Taxonomy" id="483139"/>
    <lineage>
        <taxon>Eukaryota</taxon>
        <taxon>Sar</taxon>
        <taxon>Alveolata</taxon>
        <taxon>Apicomplexa</taxon>
        <taxon>Conoidasida</taxon>
        <taxon>Coccidia</taxon>
        <taxon>Eucoccidiorida</taxon>
        <taxon>Eimeriorina</taxon>
        <taxon>Sarcocystidae</taxon>
        <taxon>Cystoisospora</taxon>
    </lineage>
</organism>
<feature type="compositionally biased region" description="Basic and acidic residues" evidence="2">
    <location>
        <begin position="34"/>
        <end position="45"/>
    </location>
</feature>
<evidence type="ECO:0000313" key="4">
    <source>
        <dbReference type="Proteomes" id="UP000221165"/>
    </source>
</evidence>
<evidence type="ECO:0000313" key="3">
    <source>
        <dbReference type="EMBL" id="PHJ17462.1"/>
    </source>
</evidence>
<feature type="region of interest" description="Disordered" evidence="2">
    <location>
        <begin position="1"/>
        <end position="22"/>
    </location>
</feature>
<name>A0A2C6KLT8_9APIC</name>
<feature type="region of interest" description="Disordered" evidence="2">
    <location>
        <begin position="86"/>
        <end position="250"/>
    </location>
</feature>
<feature type="compositionally biased region" description="Basic and acidic residues" evidence="2">
    <location>
        <begin position="87"/>
        <end position="97"/>
    </location>
</feature>
<feature type="compositionally biased region" description="Low complexity" evidence="2">
    <location>
        <begin position="155"/>
        <end position="167"/>
    </location>
</feature>
<feature type="compositionally biased region" description="Low complexity" evidence="2">
    <location>
        <begin position="239"/>
        <end position="250"/>
    </location>
</feature>
<dbReference type="EMBL" id="MIGC01004955">
    <property type="protein sequence ID" value="PHJ17462.1"/>
    <property type="molecule type" value="Genomic_DNA"/>
</dbReference>
<comment type="caution">
    <text evidence="3">The sequence shown here is derived from an EMBL/GenBank/DDBJ whole genome shotgun (WGS) entry which is preliminary data.</text>
</comment>
<feature type="coiled-coil region" evidence="1">
    <location>
        <begin position="276"/>
        <end position="303"/>
    </location>
</feature>
<keyword evidence="4" id="KW-1185">Reference proteome</keyword>
<keyword evidence="1" id="KW-0175">Coiled coil</keyword>
<reference evidence="3 4" key="1">
    <citation type="journal article" date="2017" name="Int. J. Parasitol.">
        <title>The genome of the protozoan parasite Cystoisospora suis and a reverse vaccinology approach to identify vaccine candidates.</title>
        <authorList>
            <person name="Palmieri N."/>
            <person name="Shrestha A."/>
            <person name="Ruttkowski B."/>
            <person name="Beck T."/>
            <person name="Vogl C."/>
            <person name="Tomley F."/>
            <person name="Blake D.P."/>
            <person name="Joachim A."/>
        </authorList>
    </citation>
    <scope>NUCLEOTIDE SEQUENCE [LARGE SCALE GENOMIC DNA]</scope>
    <source>
        <strain evidence="3 4">Wien I</strain>
    </source>
</reference>
<feature type="compositionally biased region" description="Polar residues" evidence="2">
    <location>
        <begin position="168"/>
        <end position="180"/>
    </location>
</feature>
<feature type="compositionally biased region" description="Basic and acidic residues" evidence="2">
    <location>
        <begin position="1"/>
        <end position="16"/>
    </location>
</feature>
<dbReference type="OrthoDB" id="347457at2759"/>